<feature type="transmembrane region" description="Helical" evidence="7">
    <location>
        <begin position="6"/>
        <end position="23"/>
    </location>
</feature>
<comment type="caution">
    <text evidence="9">The sequence shown here is derived from an EMBL/GenBank/DDBJ whole genome shotgun (WGS) entry which is preliminary data.</text>
</comment>
<dbReference type="PANTHER" id="PTHR42755">
    <property type="entry name" value="3-DEOXY-MANNO-OCTULOSONATE CYTIDYLYLTRANSFERASE"/>
    <property type="match status" value="1"/>
</dbReference>
<dbReference type="Gene3D" id="3.40.50.11720">
    <property type="entry name" value="3-Deoxy-D-manno-octulosonic-acid transferase, N-terminal domain"/>
    <property type="match status" value="1"/>
</dbReference>
<keyword evidence="7" id="KW-1133">Transmembrane helix</keyword>
<dbReference type="Proteomes" id="UP001369082">
    <property type="component" value="Unassembled WGS sequence"/>
</dbReference>
<dbReference type="InterPro" id="IPR007507">
    <property type="entry name" value="Glycos_transf_N"/>
</dbReference>
<dbReference type="PANTHER" id="PTHR42755:SF1">
    <property type="entry name" value="3-DEOXY-D-MANNO-OCTULOSONIC ACID TRANSFERASE, MITOCHONDRIAL-RELATED"/>
    <property type="match status" value="1"/>
</dbReference>
<keyword evidence="9" id="KW-0328">Glycosyltransferase</keyword>
<sequence>MLVRFFYTLILVLVSPFFLYSLYKKKPGKPSVGKRWKEHFGITPALETLQQPIWIHAVSVGEVLAVSPLIKRLKQKYPDQAIVLTTTTSTGAEQASKLNSLVEHRYMPLDFSFCVTSFIKKINPSQLFIMETELWPNTLHSAANANLPITIINARLSQRSADRYAKVPAIFKLLSQHITQVLCQHIDDANRFITLGVNKDKIKVTGSIKFDIEITEQVKQQATSLRNELGLQRPVWIAASTHQGEDEQVLEAHKLLLKQHSNALLILVPRHPERFDSVYTLASKEYCFDTTRRSDNQTVSVNTQVYLADTMGEMLMLLGAADLCFMGGSLIGDKVGGHNLLEPAALGIASITGPSYFNFTDITKQLCAADATTIVKDSEQLATVTAALFNDNMKRLTQGQSALKVVKSNQGAINQTLAEFNL</sequence>
<dbReference type="Gene3D" id="3.40.50.2000">
    <property type="entry name" value="Glycogen Phosphorylase B"/>
    <property type="match status" value="1"/>
</dbReference>
<comment type="similarity">
    <text evidence="7">Belongs to the glycosyltransferase group 1 family.</text>
</comment>
<dbReference type="GO" id="GO:0043842">
    <property type="term" value="F:Kdo transferase activity"/>
    <property type="evidence" value="ECO:0007669"/>
    <property type="project" value="UniProtKB-EC"/>
</dbReference>
<name>A0ABU9GL51_9GAMM</name>
<keyword evidence="7" id="KW-0472">Membrane</keyword>
<keyword evidence="7" id="KW-1003">Cell membrane</keyword>
<dbReference type="EC" id="2.4.99.12" evidence="2 7"/>
<evidence type="ECO:0000256" key="7">
    <source>
        <dbReference type="RuleBase" id="RU365103"/>
    </source>
</evidence>
<dbReference type="EMBL" id="JBAKAZ010000001">
    <property type="protein sequence ID" value="MEL0628044.1"/>
    <property type="molecule type" value="Genomic_DNA"/>
</dbReference>
<evidence type="ECO:0000313" key="10">
    <source>
        <dbReference type="Proteomes" id="UP001369082"/>
    </source>
</evidence>
<evidence type="ECO:0000313" key="9">
    <source>
        <dbReference type="EMBL" id="MEL0628044.1"/>
    </source>
</evidence>
<keyword evidence="10" id="KW-1185">Reference proteome</keyword>
<dbReference type="NCBIfam" id="NF004388">
    <property type="entry name" value="PRK05749.1-4"/>
    <property type="match status" value="1"/>
</dbReference>
<dbReference type="InterPro" id="IPR038107">
    <property type="entry name" value="Glycos_transf_N_sf"/>
</dbReference>
<comment type="pathway">
    <text evidence="1 7">Bacterial outer membrane biogenesis; LPS core biosynthesis.</text>
</comment>
<keyword evidence="7" id="KW-0812">Transmembrane</keyword>
<evidence type="ECO:0000256" key="2">
    <source>
        <dbReference type="ARBA" id="ARBA00012621"/>
    </source>
</evidence>
<comment type="function">
    <text evidence="7">Involved in lipopolysaccharide (LPS) biosynthesis. Catalyzes the transfer of 3-deoxy-D-manno-octulosonate (Kdo) residue(s) from CMP-Kdo to lipid IV(A), the tetraacyldisaccharide-1,4'-bisphosphate precursor of lipid A.</text>
</comment>
<proteinExistence type="inferred from homology"/>
<comment type="catalytic activity">
    <reaction evidence="6 7">
        <text>lipid IVA (E. coli) + CMP-3-deoxy-beta-D-manno-octulosonate = alpha-Kdo-(2-&gt;6)-lipid IVA (E. coli) + CMP + H(+)</text>
        <dbReference type="Rhea" id="RHEA:28066"/>
        <dbReference type="ChEBI" id="CHEBI:15378"/>
        <dbReference type="ChEBI" id="CHEBI:58603"/>
        <dbReference type="ChEBI" id="CHEBI:60364"/>
        <dbReference type="ChEBI" id="CHEBI:60377"/>
        <dbReference type="ChEBI" id="CHEBI:85987"/>
        <dbReference type="EC" id="2.4.99.12"/>
    </reaction>
</comment>
<feature type="domain" description="3-deoxy-D-manno-octulosonic-acid transferase N-terminal" evidence="8">
    <location>
        <begin position="34"/>
        <end position="212"/>
    </location>
</feature>
<accession>A0ABU9GL51</accession>
<comment type="subcellular location">
    <subcellularLocation>
        <location evidence="7">Cell membrane</location>
    </subcellularLocation>
</comment>
<evidence type="ECO:0000256" key="1">
    <source>
        <dbReference type="ARBA" id="ARBA00004713"/>
    </source>
</evidence>
<evidence type="ECO:0000256" key="3">
    <source>
        <dbReference type="ARBA" id="ARBA00019077"/>
    </source>
</evidence>
<protein>
    <recommendedName>
        <fullName evidence="3 7">3-deoxy-D-manno-octulosonic acid transferase</fullName>
        <shortName evidence="7">Kdo transferase</shortName>
        <ecNumber evidence="2 7">2.4.99.12</ecNumber>
    </recommendedName>
    <alternativeName>
        <fullName evidence="5 7">Lipid IV(A) 3-deoxy-D-manno-octulosonic acid transferase</fullName>
    </alternativeName>
</protein>
<keyword evidence="4 7" id="KW-0808">Transferase</keyword>
<dbReference type="RefSeq" id="WP_341595983.1">
    <property type="nucleotide sequence ID" value="NZ_JBAKAZ010000001.1"/>
</dbReference>
<dbReference type="SUPFAM" id="SSF53756">
    <property type="entry name" value="UDP-Glycosyltransferase/glycogen phosphorylase"/>
    <property type="match status" value="1"/>
</dbReference>
<evidence type="ECO:0000256" key="5">
    <source>
        <dbReference type="ARBA" id="ARBA00031445"/>
    </source>
</evidence>
<dbReference type="InterPro" id="IPR039901">
    <property type="entry name" value="Kdotransferase"/>
</dbReference>
<organism evidence="9 10">
    <name type="scientific">Psychromonas aquatilis</name>
    <dbReference type="NCBI Taxonomy" id="2005072"/>
    <lineage>
        <taxon>Bacteria</taxon>
        <taxon>Pseudomonadati</taxon>
        <taxon>Pseudomonadota</taxon>
        <taxon>Gammaproteobacteria</taxon>
        <taxon>Alteromonadales</taxon>
        <taxon>Psychromonadaceae</taxon>
        <taxon>Psychromonas</taxon>
    </lineage>
</organism>
<dbReference type="Pfam" id="PF04413">
    <property type="entry name" value="Glycos_transf_N"/>
    <property type="match status" value="1"/>
</dbReference>
<evidence type="ECO:0000256" key="6">
    <source>
        <dbReference type="ARBA" id="ARBA00049183"/>
    </source>
</evidence>
<gene>
    <name evidence="9" type="primary">waaA</name>
    <name evidence="9" type="ORF">V6256_00365</name>
</gene>
<evidence type="ECO:0000259" key="8">
    <source>
        <dbReference type="Pfam" id="PF04413"/>
    </source>
</evidence>
<evidence type="ECO:0000256" key="4">
    <source>
        <dbReference type="ARBA" id="ARBA00022679"/>
    </source>
</evidence>
<keyword evidence="7" id="KW-0448">Lipopolysaccharide biosynthesis</keyword>
<reference evidence="9 10" key="1">
    <citation type="submission" date="2024-02" db="EMBL/GenBank/DDBJ databases">
        <title>Bacteria isolated from the canopy kelp, Nereocystis luetkeana.</title>
        <authorList>
            <person name="Pfister C.A."/>
            <person name="Younker I.T."/>
            <person name="Light S.H."/>
        </authorList>
    </citation>
    <scope>NUCLEOTIDE SEQUENCE [LARGE SCALE GENOMIC DNA]</scope>
    <source>
        <strain evidence="9 10">TI.1.05</strain>
    </source>
</reference>